<keyword evidence="4 5" id="KW-0472">Membrane</keyword>
<reference evidence="7" key="2">
    <citation type="journal article" date="2021" name="Genome Biol. Evol.">
        <title>Developing a high-quality reference genome for a parasitic bivalve with doubly uniparental inheritance (Bivalvia: Unionida).</title>
        <authorList>
            <person name="Smith C.H."/>
        </authorList>
    </citation>
    <scope>NUCLEOTIDE SEQUENCE</scope>
    <source>
        <strain evidence="7">CHS0354</strain>
        <tissue evidence="7">Mantle</tissue>
    </source>
</reference>
<dbReference type="PANTHER" id="PTHR10671:SF108">
    <property type="entry name" value="CLAUDIN FAMILY PROTEIN-RELATED"/>
    <property type="match status" value="1"/>
</dbReference>
<name>A0AAE0SSR7_9BIVA</name>
<feature type="transmembrane region" description="Helical" evidence="5">
    <location>
        <begin position="140"/>
        <end position="165"/>
    </location>
</feature>
<reference evidence="7" key="3">
    <citation type="submission" date="2023-05" db="EMBL/GenBank/DDBJ databases">
        <authorList>
            <person name="Smith C.H."/>
        </authorList>
    </citation>
    <scope>NUCLEOTIDE SEQUENCE</scope>
    <source>
        <strain evidence="7">CHS0354</strain>
        <tissue evidence="7">Mantle</tissue>
    </source>
</reference>
<dbReference type="Gene3D" id="1.20.140.150">
    <property type="match status" value="1"/>
</dbReference>
<evidence type="ECO:0008006" key="9">
    <source>
        <dbReference type="Google" id="ProtNLM"/>
    </source>
</evidence>
<dbReference type="Pfam" id="PF00822">
    <property type="entry name" value="PMP22_Claudin"/>
    <property type="match status" value="1"/>
</dbReference>
<comment type="caution">
    <text evidence="7">The sequence shown here is derived from an EMBL/GenBank/DDBJ whole genome shotgun (WGS) entry which is preliminary data.</text>
</comment>
<feature type="transmembrane region" description="Helical" evidence="5">
    <location>
        <begin position="76"/>
        <end position="97"/>
    </location>
</feature>
<evidence type="ECO:0000256" key="1">
    <source>
        <dbReference type="ARBA" id="ARBA00004141"/>
    </source>
</evidence>
<feature type="signal peptide" evidence="6">
    <location>
        <begin position="1"/>
        <end position="27"/>
    </location>
</feature>
<protein>
    <recommendedName>
        <fullName evidence="9">Claudin</fullName>
    </recommendedName>
</protein>
<keyword evidence="2 5" id="KW-0812">Transmembrane</keyword>
<sequence>MEIGRAISLCATVLSLLIILLAIIALAEPWWVYCESMMKSGITKRYQGFWRSCTDINGQVACSEIRSDDWNDWEKVTLAMVLLRIFFIAISFIMSITPPRLNKVKMAGAGINILAGVFFMVGGSVFGAKGKDKNLCSKPYLGSCFILGIICLILSFINACVFAAATAIKSNRRSSVSIHQQILDVNVSLRRKLIERSQVN</sequence>
<evidence type="ECO:0000313" key="7">
    <source>
        <dbReference type="EMBL" id="KAK3597369.1"/>
    </source>
</evidence>
<dbReference type="GO" id="GO:0005886">
    <property type="term" value="C:plasma membrane"/>
    <property type="evidence" value="ECO:0007669"/>
    <property type="project" value="TreeGrafter"/>
</dbReference>
<dbReference type="EMBL" id="JAEAOA010002037">
    <property type="protein sequence ID" value="KAK3597369.1"/>
    <property type="molecule type" value="Genomic_DNA"/>
</dbReference>
<reference evidence="7" key="1">
    <citation type="journal article" date="2021" name="Genome Biol. Evol.">
        <title>A High-Quality Reference Genome for a Parasitic Bivalve with Doubly Uniparental Inheritance (Bivalvia: Unionida).</title>
        <authorList>
            <person name="Smith C.H."/>
        </authorList>
    </citation>
    <scope>NUCLEOTIDE SEQUENCE</scope>
    <source>
        <strain evidence="7">CHS0354</strain>
    </source>
</reference>
<evidence type="ECO:0000256" key="3">
    <source>
        <dbReference type="ARBA" id="ARBA00022989"/>
    </source>
</evidence>
<comment type="subcellular location">
    <subcellularLocation>
        <location evidence="1">Membrane</location>
        <topology evidence="1">Multi-pass membrane protein</topology>
    </subcellularLocation>
</comment>
<evidence type="ECO:0000256" key="4">
    <source>
        <dbReference type="ARBA" id="ARBA00023136"/>
    </source>
</evidence>
<feature type="chain" id="PRO_5042027071" description="Claudin" evidence="6">
    <location>
        <begin position="28"/>
        <end position="200"/>
    </location>
</feature>
<dbReference type="InterPro" id="IPR004031">
    <property type="entry name" value="PMP22/EMP/MP20/Claudin"/>
</dbReference>
<keyword evidence="6" id="KW-0732">Signal</keyword>
<dbReference type="InterPro" id="IPR050579">
    <property type="entry name" value="PMP-22/EMP/MP20-like"/>
</dbReference>
<keyword evidence="8" id="KW-1185">Reference proteome</keyword>
<gene>
    <name evidence="7" type="ORF">CHS0354_034612</name>
</gene>
<evidence type="ECO:0000256" key="5">
    <source>
        <dbReference type="SAM" id="Phobius"/>
    </source>
</evidence>
<organism evidence="7 8">
    <name type="scientific">Potamilus streckersoni</name>
    <dbReference type="NCBI Taxonomy" id="2493646"/>
    <lineage>
        <taxon>Eukaryota</taxon>
        <taxon>Metazoa</taxon>
        <taxon>Spiralia</taxon>
        <taxon>Lophotrochozoa</taxon>
        <taxon>Mollusca</taxon>
        <taxon>Bivalvia</taxon>
        <taxon>Autobranchia</taxon>
        <taxon>Heteroconchia</taxon>
        <taxon>Palaeoheterodonta</taxon>
        <taxon>Unionida</taxon>
        <taxon>Unionoidea</taxon>
        <taxon>Unionidae</taxon>
        <taxon>Ambleminae</taxon>
        <taxon>Lampsilini</taxon>
        <taxon>Potamilus</taxon>
    </lineage>
</organism>
<keyword evidence="3 5" id="KW-1133">Transmembrane helix</keyword>
<feature type="transmembrane region" description="Helical" evidence="5">
    <location>
        <begin position="109"/>
        <end position="128"/>
    </location>
</feature>
<accession>A0AAE0SSR7</accession>
<dbReference type="PANTHER" id="PTHR10671">
    <property type="entry name" value="EPITHELIAL MEMBRANE PROTEIN-RELATED"/>
    <property type="match status" value="1"/>
</dbReference>
<evidence type="ECO:0000256" key="2">
    <source>
        <dbReference type="ARBA" id="ARBA00022692"/>
    </source>
</evidence>
<evidence type="ECO:0000256" key="6">
    <source>
        <dbReference type="SAM" id="SignalP"/>
    </source>
</evidence>
<proteinExistence type="predicted"/>
<evidence type="ECO:0000313" key="8">
    <source>
        <dbReference type="Proteomes" id="UP001195483"/>
    </source>
</evidence>
<dbReference type="Proteomes" id="UP001195483">
    <property type="component" value="Unassembled WGS sequence"/>
</dbReference>
<dbReference type="AlphaFoldDB" id="A0AAE0SSR7"/>